<accession>A0A7W6F186</accession>
<evidence type="ECO:0000256" key="1">
    <source>
        <dbReference type="ARBA" id="ARBA00022617"/>
    </source>
</evidence>
<dbReference type="AlphaFoldDB" id="A0A7W6F186"/>
<dbReference type="GO" id="GO:0004130">
    <property type="term" value="F:cytochrome-c peroxidase activity"/>
    <property type="evidence" value="ECO:0007669"/>
    <property type="project" value="TreeGrafter"/>
</dbReference>
<dbReference type="PANTHER" id="PTHR30600:SF9">
    <property type="entry name" value="BLR7738 PROTEIN"/>
    <property type="match status" value="1"/>
</dbReference>
<evidence type="ECO:0000256" key="4">
    <source>
        <dbReference type="PROSITE-ProRule" id="PRU00433"/>
    </source>
</evidence>
<dbReference type="EMBL" id="JACIDA010000003">
    <property type="protein sequence ID" value="MBB3873583.1"/>
    <property type="molecule type" value="Genomic_DNA"/>
</dbReference>
<dbReference type="GO" id="GO:0009055">
    <property type="term" value="F:electron transfer activity"/>
    <property type="evidence" value="ECO:0007669"/>
    <property type="project" value="InterPro"/>
</dbReference>
<evidence type="ECO:0000256" key="3">
    <source>
        <dbReference type="ARBA" id="ARBA00023004"/>
    </source>
</evidence>
<evidence type="ECO:0000259" key="6">
    <source>
        <dbReference type="PROSITE" id="PS51007"/>
    </source>
</evidence>
<feature type="domain" description="Cytochrome c" evidence="6">
    <location>
        <begin position="343"/>
        <end position="525"/>
    </location>
</feature>
<comment type="caution">
    <text evidence="7">The sequence shown here is derived from an EMBL/GenBank/DDBJ whole genome shotgun (WGS) entry which is preliminary data.</text>
</comment>
<proteinExistence type="predicted"/>
<dbReference type="SUPFAM" id="SSF46626">
    <property type="entry name" value="Cytochrome c"/>
    <property type="match status" value="1"/>
</dbReference>
<keyword evidence="3 4" id="KW-0408">Iron</keyword>
<keyword evidence="2 4" id="KW-0479">Metal-binding</keyword>
<dbReference type="GO" id="GO:0020037">
    <property type="term" value="F:heme binding"/>
    <property type="evidence" value="ECO:0007669"/>
    <property type="project" value="InterPro"/>
</dbReference>
<keyword evidence="5" id="KW-0732">Signal</keyword>
<dbReference type="GO" id="GO:0046872">
    <property type="term" value="F:metal ion binding"/>
    <property type="evidence" value="ECO:0007669"/>
    <property type="project" value="UniProtKB-KW"/>
</dbReference>
<dbReference type="InterPro" id="IPR009056">
    <property type="entry name" value="Cyt_c-like_dom"/>
</dbReference>
<dbReference type="Gene3D" id="1.10.760.10">
    <property type="entry name" value="Cytochrome c-like domain"/>
    <property type="match status" value="1"/>
</dbReference>
<evidence type="ECO:0000313" key="7">
    <source>
        <dbReference type="EMBL" id="MBB3873583.1"/>
    </source>
</evidence>
<sequence length="525" mass="56287">MKARIGLSLCLLLLAASAPLERAPVSGAEIFALDDFGAVNFRSLNTVAVPWKLVAAALVLDDPEGGDVSQAHLRGRLQTFGFLWPDRIDGADAPIMPSRDHPLGISVGEVTPGLPPVKVTVANLGCASCHAGPAYAADGSPRPAIAWLGAPNTSLDLEAYTRAVTSALKRRTGDDAELLRAVRTLFPETDTWEMASLRWAVVPLARHRLATVKEGGSPLPFVNGSPGLTNGVAALKLQGHAPSHEVEAGFTSIPDLADRSFRSALLYDGAYAPQGRPRWRPMGRKDLTPAHRDRLAAITSFFTVPSMGQAPRAAHREIPKAERAFMWLETRRPQAFPGLIDRAGAARGAVVYARACSSCHGAYSGPVESPRLTHFPNWHGKVGSDAARAAAFTTDLTRYASTGGYGEVMDARPTGEYAATLLSGIWATAPYMHNGSVPTLAQFLLLEPRSERFLVGGHRLDFEAVGIAGQEQGGVRAYPAGYQPWSQPALFDTRMPGRSNRGHETQVEGLTVAERQDLIEYLKGL</sequence>
<evidence type="ECO:0000256" key="5">
    <source>
        <dbReference type="SAM" id="SignalP"/>
    </source>
</evidence>
<dbReference type="Pfam" id="PF21419">
    <property type="entry name" value="RoxA-like_Cyt-c"/>
    <property type="match status" value="1"/>
</dbReference>
<dbReference type="PANTHER" id="PTHR30600">
    <property type="entry name" value="CYTOCHROME C PEROXIDASE-RELATED"/>
    <property type="match status" value="1"/>
</dbReference>
<keyword evidence="1 4" id="KW-0349">Heme</keyword>
<dbReference type="InterPro" id="IPR036909">
    <property type="entry name" value="Cyt_c-like_dom_sf"/>
</dbReference>
<name>A0A7W6F186_9CAUL</name>
<gene>
    <name evidence="7" type="ORF">GGR11_003145</name>
</gene>
<organism evidence="7 8">
    <name type="scientific">Brevundimonas mediterranea</name>
    <dbReference type="NCBI Taxonomy" id="74329"/>
    <lineage>
        <taxon>Bacteria</taxon>
        <taxon>Pseudomonadati</taxon>
        <taxon>Pseudomonadota</taxon>
        <taxon>Alphaproteobacteria</taxon>
        <taxon>Caulobacterales</taxon>
        <taxon>Caulobacteraceae</taxon>
        <taxon>Brevundimonas</taxon>
    </lineage>
</organism>
<feature type="signal peptide" evidence="5">
    <location>
        <begin position="1"/>
        <end position="22"/>
    </location>
</feature>
<evidence type="ECO:0000256" key="2">
    <source>
        <dbReference type="ARBA" id="ARBA00022723"/>
    </source>
</evidence>
<dbReference type="PROSITE" id="PS51007">
    <property type="entry name" value="CYTC"/>
    <property type="match status" value="1"/>
</dbReference>
<protein>
    <submittedName>
        <fullName evidence="7">Mono/diheme cytochrome c family protein</fullName>
    </submittedName>
</protein>
<feature type="chain" id="PRO_5030525262" evidence="5">
    <location>
        <begin position="23"/>
        <end position="525"/>
    </location>
</feature>
<dbReference type="RefSeq" id="WP_183198466.1">
    <property type="nucleotide sequence ID" value="NZ_JACIDA010000003.1"/>
</dbReference>
<dbReference type="Proteomes" id="UP000532936">
    <property type="component" value="Unassembled WGS sequence"/>
</dbReference>
<reference evidence="7 8" key="1">
    <citation type="submission" date="2020-08" db="EMBL/GenBank/DDBJ databases">
        <title>Genomic Encyclopedia of Type Strains, Phase IV (KMG-IV): sequencing the most valuable type-strain genomes for metagenomic binning, comparative biology and taxonomic classification.</title>
        <authorList>
            <person name="Goeker M."/>
        </authorList>
    </citation>
    <scope>NUCLEOTIDE SEQUENCE [LARGE SCALE GENOMIC DNA]</scope>
    <source>
        <strain evidence="7 8">DSM 14878</strain>
    </source>
</reference>
<dbReference type="InterPro" id="IPR051395">
    <property type="entry name" value="Cytochrome_c_Peroxidase/MauG"/>
</dbReference>
<evidence type="ECO:0000313" key="8">
    <source>
        <dbReference type="Proteomes" id="UP000532936"/>
    </source>
</evidence>